<dbReference type="AlphaFoldDB" id="A0A1F8GQX1"/>
<dbReference type="EMBL" id="MGKO01000007">
    <property type="protein sequence ID" value="OGN27773.1"/>
    <property type="molecule type" value="Genomic_DNA"/>
</dbReference>
<evidence type="ECO:0008006" key="3">
    <source>
        <dbReference type="Google" id="ProtNLM"/>
    </source>
</evidence>
<protein>
    <recommendedName>
        <fullName evidence="3">Glycosyltransferase</fullName>
    </recommendedName>
</protein>
<reference evidence="1 2" key="1">
    <citation type="journal article" date="2016" name="Nat. Commun.">
        <title>Thousands of microbial genomes shed light on interconnected biogeochemical processes in an aquifer system.</title>
        <authorList>
            <person name="Anantharaman K."/>
            <person name="Brown C.T."/>
            <person name="Hug L.A."/>
            <person name="Sharon I."/>
            <person name="Castelle C.J."/>
            <person name="Probst A.J."/>
            <person name="Thomas B.C."/>
            <person name="Singh A."/>
            <person name="Wilkins M.J."/>
            <person name="Karaoz U."/>
            <person name="Brodie E.L."/>
            <person name="Williams K.H."/>
            <person name="Hubbard S.S."/>
            <person name="Banfield J.F."/>
        </authorList>
    </citation>
    <scope>NUCLEOTIDE SEQUENCE [LARGE SCALE GENOMIC DNA]</scope>
</reference>
<name>A0A1F8GQX1_9BACT</name>
<dbReference type="Proteomes" id="UP000178444">
    <property type="component" value="Unassembled WGS sequence"/>
</dbReference>
<accession>A0A1F8GQX1</accession>
<organism evidence="1 2">
    <name type="scientific">Candidatus Yanofskybacteria bacterium RIFCSPLOWO2_01_FULL_49_17</name>
    <dbReference type="NCBI Taxonomy" id="1802700"/>
    <lineage>
        <taxon>Bacteria</taxon>
        <taxon>Candidatus Yanofskyibacteriota</taxon>
    </lineage>
</organism>
<evidence type="ECO:0000313" key="1">
    <source>
        <dbReference type="EMBL" id="OGN27773.1"/>
    </source>
</evidence>
<gene>
    <name evidence="1" type="ORF">A2941_02775</name>
</gene>
<proteinExistence type="predicted"/>
<evidence type="ECO:0000313" key="2">
    <source>
        <dbReference type="Proteomes" id="UP000178444"/>
    </source>
</evidence>
<comment type="caution">
    <text evidence="1">The sequence shown here is derived from an EMBL/GenBank/DDBJ whole genome shotgun (WGS) entry which is preliminary data.</text>
</comment>
<sequence length="230" mass="26694">MKPAIIYYTSNRENEEFEQKIRDNILNICGGIPIVSVSQKPIDFGKNICIGEVGVNDDNLFRQVQIACQNTDADYVITTEADVIYPEDYFKFIPSSLSQVYRSDNMWILYKSKRRTRYYKKEYSEGGQVIGREFYLSILEKALKNLPLWNPLVYKNGACLDCPDHQGPVNKIRNPFTYSRIKWQYFHTDPIISVKTNKGLRSYGGRASEYRGDLPVWGNCENLKQRFGIL</sequence>